<gene>
    <name evidence="3" type="ORF">BJ963_003103</name>
</gene>
<keyword evidence="2" id="KW-1133">Transmembrane helix</keyword>
<dbReference type="EMBL" id="JACCBJ010000001">
    <property type="protein sequence ID" value="NYD75584.1"/>
    <property type="molecule type" value="Genomic_DNA"/>
</dbReference>
<evidence type="ECO:0000256" key="2">
    <source>
        <dbReference type="SAM" id="Phobius"/>
    </source>
</evidence>
<reference evidence="3 4" key="1">
    <citation type="submission" date="2020-07" db="EMBL/GenBank/DDBJ databases">
        <title>Sequencing the genomes of 1000 actinobacteria strains.</title>
        <authorList>
            <person name="Klenk H.-P."/>
        </authorList>
    </citation>
    <scope>NUCLEOTIDE SEQUENCE [LARGE SCALE GENOMIC DNA]</scope>
    <source>
        <strain evidence="3 4">DSM 23871</strain>
    </source>
</reference>
<evidence type="ECO:0000256" key="1">
    <source>
        <dbReference type="SAM" id="MobiDB-lite"/>
    </source>
</evidence>
<keyword evidence="2" id="KW-0472">Membrane</keyword>
<organism evidence="3 4">
    <name type="scientific">Leifsonia soli</name>
    <dbReference type="NCBI Taxonomy" id="582665"/>
    <lineage>
        <taxon>Bacteria</taxon>
        <taxon>Bacillati</taxon>
        <taxon>Actinomycetota</taxon>
        <taxon>Actinomycetes</taxon>
        <taxon>Micrococcales</taxon>
        <taxon>Microbacteriaceae</taxon>
        <taxon>Leifsonia</taxon>
    </lineage>
</organism>
<comment type="caution">
    <text evidence="3">The sequence shown here is derived from an EMBL/GenBank/DDBJ whole genome shotgun (WGS) entry which is preliminary data.</text>
</comment>
<feature type="transmembrane region" description="Helical" evidence="2">
    <location>
        <begin position="28"/>
        <end position="51"/>
    </location>
</feature>
<feature type="region of interest" description="Disordered" evidence="1">
    <location>
        <begin position="56"/>
        <end position="75"/>
    </location>
</feature>
<name>A0A852T4Q1_9MICO</name>
<sequence length="75" mass="8095">MGAHIVMGLSRFAPIDNPANYNGHDTDLIWILVILGLLLVILLIGLGVTFARNPERELDEWGNPRTPPGGTPPPA</sequence>
<protein>
    <submittedName>
        <fullName evidence="3">Uncharacterized protein</fullName>
    </submittedName>
</protein>
<evidence type="ECO:0000313" key="3">
    <source>
        <dbReference type="EMBL" id="NYD75584.1"/>
    </source>
</evidence>
<dbReference type="RefSeq" id="WP_179457458.1">
    <property type="nucleotide sequence ID" value="NZ_BAAAPX010000001.1"/>
</dbReference>
<accession>A0A852T4Q1</accession>
<keyword evidence="4" id="KW-1185">Reference proteome</keyword>
<dbReference type="AlphaFoldDB" id="A0A852T4Q1"/>
<dbReference type="Proteomes" id="UP000589620">
    <property type="component" value="Unassembled WGS sequence"/>
</dbReference>
<evidence type="ECO:0000313" key="4">
    <source>
        <dbReference type="Proteomes" id="UP000589620"/>
    </source>
</evidence>
<keyword evidence="2" id="KW-0812">Transmembrane</keyword>
<proteinExistence type="predicted"/>
<feature type="compositionally biased region" description="Pro residues" evidence="1">
    <location>
        <begin position="65"/>
        <end position="75"/>
    </location>
</feature>